<evidence type="ECO:0000256" key="1">
    <source>
        <dbReference type="SAM" id="MobiDB-lite"/>
    </source>
</evidence>
<dbReference type="EMBL" id="QBLH01003951">
    <property type="protein sequence ID" value="TGZ32192.1"/>
    <property type="molecule type" value="Genomic_DNA"/>
</dbReference>
<dbReference type="AlphaFoldDB" id="A0A4S2JA18"/>
<keyword evidence="3" id="KW-1185">Reference proteome</keyword>
<gene>
    <name evidence="2" type="ORF">DBV15_01045</name>
</gene>
<feature type="region of interest" description="Disordered" evidence="1">
    <location>
        <begin position="97"/>
        <end position="125"/>
    </location>
</feature>
<comment type="caution">
    <text evidence="2">The sequence shown here is derived from an EMBL/GenBank/DDBJ whole genome shotgun (WGS) entry which is preliminary data.</text>
</comment>
<organism evidence="2 3">
    <name type="scientific">Temnothorax longispinosus</name>
    <dbReference type="NCBI Taxonomy" id="300112"/>
    <lineage>
        <taxon>Eukaryota</taxon>
        <taxon>Metazoa</taxon>
        <taxon>Ecdysozoa</taxon>
        <taxon>Arthropoda</taxon>
        <taxon>Hexapoda</taxon>
        <taxon>Insecta</taxon>
        <taxon>Pterygota</taxon>
        <taxon>Neoptera</taxon>
        <taxon>Endopterygota</taxon>
        <taxon>Hymenoptera</taxon>
        <taxon>Apocrita</taxon>
        <taxon>Aculeata</taxon>
        <taxon>Formicoidea</taxon>
        <taxon>Formicidae</taxon>
        <taxon>Myrmicinae</taxon>
        <taxon>Temnothorax</taxon>
    </lineage>
</organism>
<evidence type="ECO:0000313" key="3">
    <source>
        <dbReference type="Proteomes" id="UP000310200"/>
    </source>
</evidence>
<feature type="region of interest" description="Disordered" evidence="1">
    <location>
        <begin position="212"/>
        <end position="313"/>
    </location>
</feature>
<feature type="region of interest" description="Disordered" evidence="1">
    <location>
        <begin position="20"/>
        <end position="78"/>
    </location>
</feature>
<feature type="compositionally biased region" description="Basic residues" evidence="1">
    <location>
        <begin position="97"/>
        <end position="111"/>
    </location>
</feature>
<protein>
    <submittedName>
        <fullName evidence="2">Uncharacterized protein</fullName>
    </submittedName>
</protein>
<name>A0A4S2JA18_9HYME</name>
<feature type="compositionally biased region" description="Basic and acidic residues" evidence="1">
    <location>
        <begin position="112"/>
        <end position="124"/>
    </location>
</feature>
<feature type="compositionally biased region" description="Basic residues" evidence="1">
    <location>
        <begin position="20"/>
        <end position="33"/>
    </location>
</feature>
<reference evidence="2 3" key="1">
    <citation type="journal article" date="2019" name="Philos. Trans. R. Soc. Lond., B, Biol. Sci.">
        <title>Ant behaviour and brain gene expression of defending hosts depend on the ecological success of the intruding social parasite.</title>
        <authorList>
            <person name="Kaur R."/>
            <person name="Stoldt M."/>
            <person name="Jongepier E."/>
            <person name="Feldmeyer B."/>
            <person name="Menzel F."/>
            <person name="Bornberg-Bauer E."/>
            <person name="Foitzik S."/>
        </authorList>
    </citation>
    <scope>NUCLEOTIDE SEQUENCE [LARGE SCALE GENOMIC DNA]</scope>
    <source>
        <tissue evidence="2">Whole body</tissue>
    </source>
</reference>
<feature type="compositionally biased region" description="Polar residues" evidence="1">
    <location>
        <begin position="251"/>
        <end position="268"/>
    </location>
</feature>
<sequence>MQHSDAICVAIFLNENKRSRVQKWRRRRRRRRTGGSTRAKGGRLVDKARRHARFRSNTANYRAGPPGQRRGAKKRNEMRADAVALTTRREGGRLACFRKPRKRTASKSHGHKGTERDAAPETTKRRLKARGALKSALSFARGDNGRVLSTDNRGHSRIPRVCTYIYIKEALHKRRRTLMRVSRMLRAMLRIGDLTDREVLMAKRAGFAREADCEPSAIQTFSRSHWGPTRASAAPKSAGPKESANYHGVIQKTTPFPGASSSPAQKFTSPSVPLRRPAPPAAAAPLPLRPSRARQDQKAPTAAAAAADDDEDELSVRSALQKRLRKSVWRHEANARNARLLFVARARHTHAYAFAAPRRERCILARGSLLQTAEIITRVTESKVKYYRPCERGPFTRVFVPYPPMNIVRRVLAERAFAGVSHCVSHDYHFREIRPPRWTTLYECVGRDRARVLLDTEVLREFRNNCDVRRPAVHYPACQLRRTLYFAAATLPRFTSREPCNYALYETFLYGNDPGCPLSRQHRAERRKFRCVDYAIYRDTNAAIGPPDGESEEMRAEGARAYLSGSNRMYRRDACTHRARTSINVPSPEAYPISDIRYPRVRDTGTTPGLFSNDPTPTIYADLCDKLSGFELIGRTDCTHESDSNGGIKMAESFIGSRTRTHRRTANNSVKEHRKTINIGCKISAASPRKCRRASSVVVKLALTLIARYSP</sequence>
<dbReference type="Proteomes" id="UP000310200">
    <property type="component" value="Unassembled WGS sequence"/>
</dbReference>
<accession>A0A4S2JA18</accession>
<evidence type="ECO:0000313" key="2">
    <source>
        <dbReference type="EMBL" id="TGZ32192.1"/>
    </source>
</evidence>
<proteinExistence type="predicted"/>